<evidence type="ECO:0000256" key="2">
    <source>
        <dbReference type="ARBA" id="ARBA00001946"/>
    </source>
</evidence>
<dbReference type="GO" id="GO:0003918">
    <property type="term" value="F:DNA topoisomerase type II (double strand cut, ATP-hydrolyzing) activity"/>
    <property type="evidence" value="ECO:0007669"/>
    <property type="project" value="UniProtKB-EC"/>
</dbReference>
<keyword evidence="5" id="KW-0067">ATP-binding</keyword>
<evidence type="ECO:0000313" key="11">
    <source>
        <dbReference type="EMBL" id="WOH14403.1"/>
    </source>
</evidence>
<dbReference type="STRING" id="79200.A0A175YDX2"/>
<dbReference type="InterPro" id="IPR031660">
    <property type="entry name" value="TOPRIM_C"/>
</dbReference>
<keyword evidence="6" id="KW-0799">Topoisomerase</keyword>
<proteinExistence type="predicted"/>
<evidence type="ECO:0000256" key="7">
    <source>
        <dbReference type="ARBA" id="ARBA00023125"/>
    </source>
</evidence>
<dbReference type="GO" id="GO:0006265">
    <property type="term" value="P:DNA topological change"/>
    <property type="evidence" value="ECO:0007669"/>
    <property type="project" value="InterPro"/>
</dbReference>
<keyword evidence="8" id="KW-0413">Isomerase</keyword>
<evidence type="ECO:0000256" key="4">
    <source>
        <dbReference type="ARBA" id="ARBA00022741"/>
    </source>
</evidence>
<protein>
    <recommendedName>
        <fullName evidence="3">DNA topoisomerase (ATP-hydrolyzing)</fullName>
        <ecNumber evidence="3">5.6.2.2</ecNumber>
    </recommendedName>
</protein>
<dbReference type="Gene3D" id="3.40.50.670">
    <property type="match status" value="1"/>
</dbReference>
<dbReference type="InterPro" id="IPR013760">
    <property type="entry name" value="Topo_IIA-like_dom_sf"/>
</dbReference>
<dbReference type="Proteomes" id="UP000077755">
    <property type="component" value="Chromosome 9"/>
</dbReference>
<dbReference type="Pfam" id="PF16898">
    <property type="entry name" value="TOPRIM_C"/>
    <property type="match status" value="1"/>
</dbReference>
<dbReference type="GO" id="GO:0003677">
    <property type="term" value="F:DNA binding"/>
    <property type="evidence" value="ECO:0007669"/>
    <property type="project" value="UniProtKB-KW"/>
</dbReference>
<dbReference type="GO" id="GO:0000819">
    <property type="term" value="P:sister chromatid segregation"/>
    <property type="evidence" value="ECO:0007669"/>
    <property type="project" value="TreeGrafter"/>
</dbReference>
<name>A0A175YDX2_DAUCS</name>
<dbReference type="InterPro" id="IPR050634">
    <property type="entry name" value="DNA_Topoisomerase_II"/>
</dbReference>
<sequence>MAMELSWPIFPPRSLLSRRRKRLKKYKQGLGTSDTAESNQYFKDLGKHGKDFIWVDGDAILLAFGKKKIEAGKNWLRQFKLGTFLDQNEKRDRIFTGNSFSHFLFTDYELL</sequence>
<dbReference type="Gramene" id="KZM81836">
    <property type="protein sequence ID" value="KZM81836"/>
    <property type="gene ID" value="DCAR_029449"/>
</dbReference>
<dbReference type="InterPro" id="IPR013759">
    <property type="entry name" value="Topo_IIA_B_C"/>
</dbReference>
<gene>
    <name evidence="10" type="ORF">DCAR_029449</name>
    <name evidence="11" type="ORF">DCAR_0933922</name>
</gene>
<evidence type="ECO:0000256" key="1">
    <source>
        <dbReference type="ARBA" id="ARBA00000185"/>
    </source>
</evidence>
<evidence type="ECO:0000256" key="3">
    <source>
        <dbReference type="ARBA" id="ARBA00012895"/>
    </source>
</evidence>
<dbReference type="PANTHER" id="PTHR10169">
    <property type="entry name" value="DNA TOPOISOMERASE/GYRASE"/>
    <property type="match status" value="1"/>
</dbReference>
<dbReference type="AlphaFoldDB" id="A0A175YDX2"/>
<dbReference type="PANTHER" id="PTHR10169:SF38">
    <property type="entry name" value="DNA TOPOISOMERASE 2"/>
    <property type="match status" value="1"/>
</dbReference>
<organism evidence="10">
    <name type="scientific">Daucus carota subsp. sativus</name>
    <name type="common">Carrot</name>
    <dbReference type="NCBI Taxonomy" id="79200"/>
    <lineage>
        <taxon>Eukaryota</taxon>
        <taxon>Viridiplantae</taxon>
        <taxon>Streptophyta</taxon>
        <taxon>Embryophyta</taxon>
        <taxon>Tracheophyta</taxon>
        <taxon>Spermatophyta</taxon>
        <taxon>Magnoliopsida</taxon>
        <taxon>eudicotyledons</taxon>
        <taxon>Gunneridae</taxon>
        <taxon>Pentapetalae</taxon>
        <taxon>asterids</taxon>
        <taxon>campanulids</taxon>
        <taxon>Apiales</taxon>
        <taxon>Apiaceae</taxon>
        <taxon>Apioideae</taxon>
        <taxon>Scandiceae</taxon>
        <taxon>Daucinae</taxon>
        <taxon>Daucus</taxon>
        <taxon>Daucus sect. Daucus</taxon>
    </lineage>
</organism>
<comment type="cofactor">
    <cofactor evidence="2">
        <name>Mg(2+)</name>
        <dbReference type="ChEBI" id="CHEBI:18420"/>
    </cofactor>
</comment>
<dbReference type="Gene3D" id="3.30.1490.30">
    <property type="match status" value="1"/>
</dbReference>
<feature type="domain" description="C-terminal associated" evidence="9">
    <location>
        <begin position="24"/>
        <end position="91"/>
    </location>
</feature>
<dbReference type="SUPFAM" id="SSF56719">
    <property type="entry name" value="Type II DNA topoisomerase"/>
    <property type="match status" value="1"/>
</dbReference>
<dbReference type="EC" id="5.6.2.2" evidence="3"/>
<evidence type="ECO:0000313" key="10">
    <source>
        <dbReference type="EMBL" id="KZM81836.1"/>
    </source>
</evidence>
<evidence type="ECO:0000313" key="12">
    <source>
        <dbReference type="Proteomes" id="UP000077755"/>
    </source>
</evidence>
<evidence type="ECO:0000256" key="8">
    <source>
        <dbReference type="ARBA" id="ARBA00023235"/>
    </source>
</evidence>
<keyword evidence="12" id="KW-1185">Reference proteome</keyword>
<dbReference type="EMBL" id="LNRQ01000009">
    <property type="protein sequence ID" value="KZM81836.1"/>
    <property type="molecule type" value="Genomic_DNA"/>
</dbReference>
<keyword evidence="7" id="KW-0238">DNA-binding</keyword>
<evidence type="ECO:0000256" key="6">
    <source>
        <dbReference type="ARBA" id="ARBA00023029"/>
    </source>
</evidence>
<accession>A0A175YDX2</accession>
<keyword evidence="4" id="KW-0547">Nucleotide-binding</keyword>
<evidence type="ECO:0000256" key="5">
    <source>
        <dbReference type="ARBA" id="ARBA00022840"/>
    </source>
</evidence>
<reference evidence="10" key="1">
    <citation type="journal article" date="2016" name="Nat. Genet.">
        <title>A high-quality carrot genome assembly provides new insights into carotenoid accumulation and asterid genome evolution.</title>
        <authorList>
            <person name="Iorizzo M."/>
            <person name="Ellison S."/>
            <person name="Senalik D."/>
            <person name="Zeng P."/>
            <person name="Satapoomin P."/>
            <person name="Huang J."/>
            <person name="Bowman M."/>
            <person name="Iovene M."/>
            <person name="Sanseverino W."/>
            <person name="Cavagnaro P."/>
            <person name="Yildiz M."/>
            <person name="Macko-Podgorni A."/>
            <person name="Moranska E."/>
            <person name="Grzebelus E."/>
            <person name="Grzebelus D."/>
            <person name="Ashrafi H."/>
            <person name="Zheng Z."/>
            <person name="Cheng S."/>
            <person name="Spooner D."/>
            <person name="Van Deynze A."/>
            <person name="Simon P."/>
        </authorList>
    </citation>
    <scope>NUCLEOTIDE SEQUENCE [LARGE SCALE GENOMIC DNA]</scope>
    <source>
        <tissue evidence="10">Leaf</tissue>
    </source>
</reference>
<comment type="catalytic activity">
    <reaction evidence="1">
        <text>ATP-dependent breakage, passage and rejoining of double-stranded DNA.</text>
        <dbReference type="EC" id="5.6.2.2"/>
    </reaction>
</comment>
<dbReference type="EMBL" id="CP093351">
    <property type="protein sequence ID" value="WOH14403.1"/>
    <property type="molecule type" value="Genomic_DNA"/>
</dbReference>
<dbReference type="GO" id="GO:0005524">
    <property type="term" value="F:ATP binding"/>
    <property type="evidence" value="ECO:0007669"/>
    <property type="project" value="UniProtKB-KW"/>
</dbReference>
<evidence type="ECO:0000259" key="9">
    <source>
        <dbReference type="Pfam" id="PF16898"/>
    </source>
</evidence>
<reference evidence="11" key="2">
    <citation type="submission" date="2022-03" db="EMBL/GenBank/DDBJ databases">
        <title>Draft title - Genomic analysis of global carrot germplasm unveils the trajectory of domestication and the origin of high carotenoid orange carrot.</title>
        <authorList>
            <person name="Iorizzo M."/>
            <person name="Ellison S."/>
            <person name="Senalik D."/>
            <person name="Macko-Podgorni A."/>
            <person name="Grzebelus D."/>
            <person name="Bostan H."/>
            <person name="Rolling W."/>
            <person name="Curaba J."/>
            <person name="Simon P."/>
        </authorList>
    </citation>
    <scope>NUCLEOTIDE SEQUENCE</scope>
    <source>
        <tissue evidence="11">Leaf</tissue>
    </source>
</reference>
<dbReference type="GO" id="GO:0000712">
    <property type="term" value="P:resolution of meiotic recombination intermediates"/>
    <property type="evidence" value="ECO:0007669"/>
    <property type="project" value="TreeGrafter"/>
</dbReference>
<dbReference type="GO" id="GO:0005634">
    <property type="term" value="C:nucleus"/>
    <property type="evidence" value="ECO:0007669"/>
    <property type="project" value="TreeGrafter"/>
</dbReference>